<accession>A0ABT6H1Y0</accession>
<dbReference type="InterPro" id="IPR016785">
    <property type="entry name" value="ComGD"/>
</dbReference>
<comment type="subcellular location">
    <subcellularLocation>
        <location evidence="1">Cell surface</location>
    </subcellularLocation>
</comment>
<keyword evidence="3" id="KW-1133">Transmembrane helix</keyword>
<dbReference type="Pfam" id="PF07963">
    <property type="entry name" value="N_methyl"/>
    <property type="match status" value="1"/>
</dbReference>
<evidence type="ECO:0000256" key="2">
    <source>
        <dbReference type="ARBA" id="ARBA00023287"/>
    </source>
</evidence>
<keyword evidence="3" id="KW-0812">Transmembrane</keyword>
<sequence>MIRSKLSKRQQGFTFLETLLVLSIVAILLIVSFGLYPKYETRVIEHFLEQLQKDIMFMQQTAMSHNMRHRLHWFSSDSRYVITGEGAVAILVRDYDADIKVHFGTLSLPLIYSANGNIARGGTMYVSYKKSTYKVVFHLGKGRFYYSSI</sequence>
<keyword evidence="5" id="KW-1185">Reference proteome</keyword>
<dbReference type="NCBIfam" id="NF040982">
    <property type="entry name" value="ComGD"/>
    <property type="match status" value="1"/>
</dbReference>
<evidence type="ECO:0000313" key="5">
    <source>
        <dbReference type="Proteomes" id="UP001218246"/>
    </source>
</evidence>
<comment type="caution">
    <text evidence="4">The sequence shown here is derived from an EMBL/GenBank/DDBJ whole genome shotgun (WGS) entry which is preliminary data.</text>
</comment>
<evidence type="ECO:0000313" key="4">
    <source>
        <dbReference type="EMBL" id="MDG5753317.1"/>
    </source>
</evidence>
<dbReference type="EMBL" id="JARULN010000002">
    <property type="protein sequence ID" value="MDG5753317.1"/>
    <property type="molecule type" value="Genomic_DNA"/>
</dbReference>
<proteinExistence type="predicted"/>
<organism evidence="4 5">
    <name type="scientific">Ectobacillus antri</name>
    <dbReference type="NCBI Taxonomy" id="2486280"/>
    <lineage>
        <taxon>Bacteria</taxon>
        <taxon>Bacillati</taxon>
        <taxon>Bacillota</taxon>
        <taxon>Bacilli</taxon>
        <taxon>Bacillales</taxon>
        <taxon>Bacillaceae</taxon>
        <taxon>Ectobacillus</taxon>
    </lineage>
</organism>
<dbReference type="InterPro" id="IPR012902">
    <property type="entry name" value="N_methyl_site"/>
</dbReference>
<keyword evidence="2" id="KW-0178">Competence</keyword>
<name>A0ABT6H1Y0_9BACI</name>
<protein>
    <submittedName>
        <fullName evidence="4">Competence type IV pilus minor pilin ComGD</fullName>
    </submittedName>
</protein>
<dbReference type="NCBIfam" id="TIGR02532">
    <property type="entry name" value="IV_pilin_GFxxxE"/>
    <property type="match status" value="1"/>
</dbReference>
<feature type="transmembrane region" description="Helical" evidence="3">
    <location>
        <begin position="12"/>
        <end position="36"/>
    </location>
</feature>
<dbReference type="PIRSF" id="PIRSF021292">
    <property type="entry name" value="Competence_ComGD"/>
    <property type="match status" value="1"/>
</dbReference>
<dbReference type="RefSeq" id="WP_124563407.1">
    <property type="nucleotide sequence ID" value="NZ_JARRRY010000001.1"/>
</dbReference>
<evidence type="ECO:0000256" key="1">
    <source>
        <dbReference type="ARBA" id="ARBA00004241"/>
    </source>
</evidence>
<evidence type="ECO:0000256" key="3">
    <source>
        <dbReference type="SAM" id="Phobius"/>
    </source>
</evidence>
<reference evidence="4 5" key="1">
    <citation type="submission" date="2023-04" db="EMBL/GenBank/DDBJ databases">
        <title>Ectobacillus antri isolated from activated sludge.</title>
        <authorList>
            <person name="Yan P."/>
            <person name="Liu X."/>
        </authorList>
    </citation>
    <scope>NUCLEOTIDE SEQUENCE [LARGE SCALE GENOMIC DNA]</scope>
    <source>
        <strain evidence="4 5">C18H</strain>
    </source>
</reference>
<dbReference type="Proteomes" id="UP001218246">
    <property type="component" value="Unassembled WGS sequence"/>
</dbReference>
<keyword evidence="3" id="KW-0472">Membrane</keyword>
<gene>
    <name evidence="4" type="primary">comGD</name>
    <name evidence="4" type="ORF">P6P90_04820</name>
</gene>